<gene>
    <name evidence="1" type="ORF">POVCU2_0011410</name>
</gene>
<evidence type="ECO:0000313" key="2">
    <source>
        <dbReference type="Proteomes" id="UP000078560"/>
    </source>
</evidence>
<dbReference type="Proteomes" id="UP000078560">
    <property type="component" value="Unassembled WGS sequence"/>
</dbReference>
<dbReference type="EMBL" id="FLQU01000177">
    <property type="protein sequence ID" value="SBS81668.1"/>
    <property type="molecule type" value="Genomic_DNA"/>
</dbReference>
<proteinExistence type="predicted"/>
<evidence type="ECO:0000313" key="1">
    <source>
        <dbReference type="EMBL" id="SBS81668.1"/>
    </source>
</evidence>
<sequence length="87" mass="10130">MTSGRIAKRVDELQGEWANCKTSGRIAKRVGELQNEWANCKTSGRIAKRVGELQNEWAIWDEWEIERMDAVTNTRIRKHRIHGLLLL</sequence>
<name>A0A1A8VPT4_PLAOA</name>
<organism evidence="1 2">
    <name type="scientific">Plasmodium ovale curtisi</name>
    <dbReference type="NCBI Taxonomy" id="864141"/>
    <lineage>
        <taxon>Eukaryota</taxon>
        <taxon>Sar</taxon>
        <taxon>Alveolata</taxon>
        <taxon>Apicomplexa</taxon>
        <taxon>Aconoidasida</taxon>
        <taxon>Haemosporida</taxon>
        <taxon>Plasmodiidae</taxon>
        <taxon>Plasmodium</taxon>
        <taxon>Plasmodium (Plasmodium)</taxon>
    </lineage>
</organism>
<reference evidence="2" key="1">
    <citation type="submission" date="2016-05" db="EMBL/GenBank/DDBJ databases">
        <authorList>
            <person name="Naeem Raeece"/>
        </authorList>
    </citation>
    <scope>NUCLEOTIDE SEQUENCE [LARGE SCALE GENOMIC DNA]</scope>
</reference>
<accession>A0A1A8VPT4</accession>
<dbReference type="AlphaFoldDB" id="A0A1A8VPT4"/>
<protein>
    <submittedName>
        <fullName evidence="1">Uncharacterized protein</fullName>
    </submittedName>
</protein>